<dbReference type="EMBL" id="CAJVCH010073992">
    <property type="protein sequence ID" value="CAG7720824.1"/>
    <property type="molecule type" value="Genomic_DNA"/>
</dbReference>
<reference evidence="2" key="1">
    <citation type="submission" date="2021-06" db="EMBL/GenBank/DDBJ databases">
        <authorList>
            <person name="Hodson N. C."/>
            <person name="Mongue J. A."/>
            <person name="Jaron S. K."/>
        </authorList>
    </citation>
    <scope>NUCLEOTIDE SEQUENCE</scope>
</reference>
<gene>
    <name evidence="2" type="ORF">AFUS01_LOCUS10078</name>
</gene>
<dbReference type="PANTHER" id="PTHR11012:SF47">
    <property type="entry name" value="GH22833P"/>
    <property type="match status" value="1"/>
</dbReference>
<dbReference type="OrthoDB" id="8250698at2759"/>
<evidence type="ECO:0000259" key="1">
    <source>
        <dbReference type="SMART" id="SM00587"/>
    </source>
</evidence>
<dbReference type="InterPro" id="IPR004119">
    <property type="entry name" value="EcKL"/>
</dbReference>
<keyword evidence="3" id="KW-1185">Reference proteome</keyword>
<dbReference type="Proteomes" id="UP000708208">
    <property type="component" value="Unassembled WGS sequence"/>
</dbReference>
<evidence type="ECO:0000313" key="2">
    <source>
        <dbReference type="EMBL" id="CAG7720824.1"/>
    </source>
</evidence>
<feature type="domain" description="CHK kinase-like" evidence="1">
    <location>
        <begin position="139"/>
        <end position="341"/>
    </location>
</feature>
<sequence length="426" mass="48698">NSQSSNKFCYRYTMDTSMNPDSEETYKKILLKNGINTPVKNVSIKIPNMQGDQFASQCKLVTVEFADGTIPPLELFVKAAITIGEYAEQMRDVLMFEKEAQYFSKLLPEMEEFAKSQQGYDGFLAGLLPKCYYASDDLIVFENLTYQGFIMLNKLVLHDFQIAEAVIRTLAKFHGIALAFFHHIGEEKFLIKYSLIASKSIFSEVGEVLYGGWMQNGVDGAIKILSSKPTPGSDKVLDYFKPYETRGFLRLCKLFPLENQCCSMSLNHGDLWNGNVMFKMNSETKQPESCLMLDLQTIHLGSPTVDLLIYLFMTVEHEIRKKEWKKLVRIYYDHLEEVVIEKLGQKLKFSFEDLLSDFRTQIDVGFLFGMYSIFGFEALANIDENAMNSEGSAMDNLSSTIIASLDRTMEQRGRTFSENIVKIRFI</sequence>
<feature type="non-terminal residue" evidence="2">
    <location>
        <position position="426"/>
    </location>
</feature>
<protein>
    <recommendedName>
        <fullName evidence="1">CHK kinase-like domain-containing protein</fullName>
    </recommendedName>
</protein>
<proteinExistence type="predicted"/>
<dbReference type="PANTHER" id="PTHR11012">
    <property type="entry name" value="PROTEIN KINASE-LIKE DOMAIN-CONTAINING"/>
    <property type="match status" value="1"/>
</dbReference>
<organism evidence="2 3">
    <name type="scientific">Allacma fusca</name>
    <dbReference type="NCBI Taxonomy" id="39272"/>
    <lineage>
        <taxon>Eukaryota</taxon>
        <taxon>Metazoa</taxon>
        <taxon>Ecdysozoa</taxon>
        <taxon>Arthropoda</taxon>
        <taxon>Hexapoda</taxon>
        <taxon>Collembola</taxon>
        <taxon>Symphypleona</taxon>
        <taxon>Sminthuridae</taxon>
        <taxon>Allacma</taxon>
    </lineage>
</organism>
<accession>A0A8J2JSR0</accession>
<evidence type="ECO:0000313" key="3">
    <source>
        <dbReference type="Proteomes" id="UP000708208"/>
    </source>
</evidence>
<dbReference type="SMART" id="SM00587">
    <property type="entry name" value="CHK"/>
    <property type="match status" value="1"/>
</dbReference>
<dbReference type="AlphaFoldDB" id="A0A8J2JSR0"/>
<dbReference type="Pfam" id="PF02958">
    <property type="entry name" value="EcKL"/>
    <property type="match status" value="1"/>
</dbReference>
<dbReference type="InterPro" id="IPR015897">
    <property type="entry name" value="CHK_kinase-like"/>
</dbReference>
<name>A0A8J2JSR0_9HEXA</name>
<comment type="caution">
    <text evidence="2">The sequence shown here is derived from an EMBL/GenBank/DDBJ whole genome shotgun (WGS) entry which is preliminary data.</text>
</comment>